<comment type="caution">
    <text evidence="3">The sequence shown here is derived from an EMBL/GenBank/DDBJ whole genome shotgun (WGS) entry which is preliminary data.</text>
</comment>
<evidence type="ECO:0000313" key="3">
    <source>
        <dbReference type="EMBL" id="TQM20339.1"/>
    </source>
</evidence>
<sequence length="300" mass="31473">MGGARAAVTIVDAHIHLWDPSRFSLSWFRDDLHLPPTVSPEDFRAASLPLVEAAERDETPVPLVERAERDETPRADPVPGPVATAIAVQAGDTLPEMTWLRELAAVDPVVRAVVLQYVPATEGRAGLATSVLNDQVRGIRVATPGGAPDLSDVPGLDALCAGAGESGRVVEFLVRPAQLEAVAALAARHPATTFVLCHLGLGAAEPTPQWEAALRRVAAEPRTAAKFSGLATAPGDHARLSALAATASGAFGESRLLFGSDWPMSARIASHARLVDDVAAAWGARADGFWGATATELYRL</sequence>
<dbReference type="OrthoDB" id="5450317at2"/>
<dbReference type="EMBL" id="VFPE01000006">
    <property type="protein sequence ID" value="TQM20339.1"/>
    <property type="molecule type" value="Genomic_DNA"/>
</dbReference>
<dbReference type="Proteomes" id="UP000320235">
    <property type="component" value="Unassembled WGS sequence"/>
</dbReference>
<evidence type="ECO:0000256" key="1">
    <source>
        <dbReference type="ARBA" id="ARBA00038310"/>
    </source>
</evidence>
<dbReference type="AlphaFoldDB" id="A0A543EFQ7"/>
<dbReference type="Gene3D" id="3.20.20.140">
    <property type="entry name" value="Metal-dependent hydrolases"/>
    <property type="match status" value="1"/>
</dbReference>
<organism evidence="3 4">
    <name type="scientific">Microbacterium kyungheense</name>
    <dbReference type="NCBI Taxonomy" id="1263636"/>
    <lineage>
        <taxon>Bacteria</taxon>
        <taxon>Bacillati</taxon>
        <taxon>Actinomycetota</taxon>
        <taxon>Actinomycetes</taxon>
        <taxon>Micrococcales</taxon>
        <taxon>Microbacteriaceae</taxon>
        <taxon>Microbacterium</taxon>
    </lineage>
</organism>
<keyword evidence="4" id="KW-1185">Reference proteome</keyword>
<evidence type="ECO:0000313" key="4">
    <source>
        <dbReference type="Proteomes" id="UP000320235"/>
    </source>
</evidence>
<accession>A0A543EFQ7</accession>
<evidence type="ECO:0000259" key="2">
    <source>
        <dbReference type="Pfam" id="PF04909"/>
    </source>
</evidence>
<proteinExistence type="inferred from homology"/>
<dbReference type="PANTHER" id="PTHR43569:SF2">
    <property type="entry name" value="AMIDOHYDROLASE-RELATED DOMAIN-CONTAINING PROTEIN"/>
    <property type="match status" value="1"/>
</dbReference>
<dbReference type="SUPFAM" id="SSF51556">
    <property type="entry name" value="Metallo-dependent hydrolases"/>
    <property type="match status" value="1"/>
</dbReference>
<dbReference type="InterPro" id="IPR006680">
    <property type="entry name" value="Amidohydro-rel"/>
</dbReference>
<feature type="domain" description="Amidohydrolase-related" evidence="2">
    <location>
        <begin position="11"/>
        <end position="280"/>
    </location>
</feature>
<dbReference type="InterPro" id="IPR052350">
    <property type="entry name" value="Metallo-dep_Lactonases"/>
</dbReference>
<dbReference type="PANTHER" id="PTHR43569">
    <property type="entry name" value="AMIDOHYDROLASE"/>
    <property type="match status" value="1"/>
</dbReference>
<reference evidence="3 4" key="1">
    <citation type="submission" date="2019-06" db="EMBL/GenBank/DDBJ databases">
        <title>Sequencing the genomes of 1000 actinobacteria strains.</title>
        <authorList>
            <person name="Klenk H.-P."/>
        </authorList>
    </citation>
    <scope>NUCLEOTIDE SEQUENCE [LARGE SCALE GENOMIC DNA]</scope>
    <source>
        <strain evidence="3 4">DSM 105492</strain>
    </source>
</reference>
<dbReference type="Pfam" id="PF04909">
    <property type="entry name" value="Amidohydro_2"/>
    <property type="match status" value="1"/>
</dbReference>
<dbReference type="GO" id="GO:0016787">
    <property type="term" value="F:hydrolase activity"/>
    <property type="evidence" value="ECO:0007669"/>
    <property type="project" value="InterPro"/>
</dbReference>
<comment type="similarity">
    <text evidence="1">Belongs to the metallo-dependent hydrolases superfamily.</text>
</comment>
<name>A0A543EFQ7_9MICO</name>
<protein>
    <submittedName>
        <fullName evidence="3">L-fuconolactonase</fullName>
    </submittedName>
</protein>
<gene>
    <name evidence="3" type="ORF">FB391_3477</name>
</gene>
<dbReference type="InterPro" id="IPR032466">
    <property type="entry name" value="Metal_Hydrolase"/>
</dbReference>